<dbReference type="GO" id="GO:0001530">
    <property type="term" value="F:lipopolysaccharide binding"/>
    <property type="evidence" value="ECO:0007669"/>
    <property type="project" value="TreeGrafter"/>
</dbReference>
<dbReference type="Gene3D" id="3.30.160.150">
    <property type="entry name" value="Lipoprotein like domain"/>
    <property type="match status" value="1"/>
</dbReference>
<keyword evidence="2 6" id="KW-0472">Membrane</keyword>
<dbReference type="GO" id="GO:0009279">
    <property type="term" value="C:cell outer membrane"/>
    <property type="evidence" value="ECO:0007669"/>
    <property type="project" value="UniProtKB-SubCell"/>
</dbReference>
<protein>
    <recommendedName>
        <fullName evidence="6">LPS-assembly lipoprotein LptE</fullName>
    </recommendedName>
</protein>
<proteinExistence type="inferred from homology"/>
<dbReference type="GO" id="GO:0015920">
    <property type="term" value="P:lipopolysaccharide transport"/>
    <property type="evidence" value="ECO:0007669"/>
    <property type="project" value="TreeGrafter"/>
</dbReference>
<accession>A0A858Q8D3</accession>
<keyword evidence="5 6" id="KW-0449">Lipoprotein</keyword>
<dbReference type="AlphaFoldDB" id="A0A858Q8D3"/>
<evidence type="ECO:0000256" key="2">
    <source>
        <dbReference type="ARBA" id="ARBA00023136"/>
    </source>
</evidence>
<dbReference type="InterPro" id="IPR007485">
    <property type="entry name" value="LPS_assembly_LptE"/>
</dbReference>
<comment type="subunit">
    <text evidence="6">Component of the lipopolysaccharide transport and assembly complex. Interacts with LptD.</text>
</comment>
<evidence type="ECO:0000256" key="6">
    <source>
        <dbReference type="HAMAP-Rule" id="MF_01186"/>
    </source>
</evidence>
<keyword evidence="1 6" id="KW-0732">Signal</keyword>
<evidence type="ECO:0000256" key="5">
    <source>
        <dbReference type="ARBA" id="ARBA00023288"/>
    </source>
</evidence>
<gene>
    <name evidence="6" type="primary">lptE</name>
    <name evidence="7" type="ORF">GNH96_09390</name>
</gene>
<keyword evidence="8" id="KW-1185">Reference proteome</keyword>
<evidence type="ECO:0000256" key="4">
    <source>
        <dbReference type="ARBA" id="ARBA00023237"/>
    </source>
</evidence>
<dbReference type="Proteomes" id="UP000503004">
    <property type="component" value="Chromosome"/>
</dbReference>
<evidence type="ECO:0000256" key="3">
    <source>
        <dbReference type="ARBA" id="ARBA00023139"/>
    </source>
</evidence>
<keyword evidence="4 6" id="KW-0998">Cell outer membrane</keyword>
<name>A0A858Q8D3_9GAMM</name>
<evidence type="ECO:0000313" key="7">
    <source>
        <dbReference type="EMBL" id="QJD30162.1"/>
    </source>
</evidence>
<keyword evidence="3 6" id="KW-0564">Palmitate</keyword>
<comment type="similarity">
    <text evidence="6">Belongs to the LptE lipoprotein family.</text>
</comment>
<comment type="subcellular location">
    <subcellularLocation>
        <location evidence="6">Cell outer membrane</location>
        <topology evidence="6">Lipid-anchor</topology>
    </subcellularLocation>
</comment>
<dbReference type="EMBL" id="CP046565">
    <property type="protein sequence ID" value="QJD30162.1"/>
    <property type="molecule type" value="Genomic_DNA"/>
</dbReference>
<reference evidence="8" key="1">
    <citation type="submission" date="2019-12" db="EMBL/GenBank/DDBJ databases">
        <authorList>
            <person name="Awala S.I."/>
            <person name="Rhee S.K."/>
        </authorList>
    </citation>
    <scope>NUCLEOTIDE SEQUENCE [LARGE SCALE GENOMIC DNA]</scope>
    <source>
        <strain evidence="8">IM1</strain>
    </source>
</reference>
<dbReference type="GO" id="GO:1990351">
    <property type="term" value="C:transporter complex"/>
    <property type="evidence" value="ECO:0007669"/>
    <property type="project" value="TreeGrafter"/>
</dbReference>
<dbReference type="GO" id="GO:0043165">
    <property type="term" value="P:Gram-negative-bacterium-type cell outer membrane assembly"/>
    <property type="evidence" value="ECO:0007669"/>
    <property type="project" value="UniProtKB-UniRule"/>
</dbReference>
<evidence type="ECO:0000313" key="8">
    <source>
        <dbReference type="Proteomes" id="UP000503004"/>
    </source>
</evidence>
<dbReference type="Pfam" id="PF04390">
    <property type="entry name" value="LptE"/>
    <property type="match status" value="1"/>
</dbReference>
<comment type="function">
    <text evidence="6">Together with LptD, is involved in the assembly of lipopolysaccharide (LPS) at the surface of the outer membrane. Required for the proper assembly of LptD. Binds LPS and may serve as the LPS recognition site at the outer membrane.</text>
</comment>
<evidence type="ECO:0000256" key="1">
    <source>
        <dbReference type="ARBA" id="ARBA00022729"/>
    </source>
</evidence>
<sequence>MSVGKAFRHLSLILLASLASCGFHLRGGETSDGAGQVLYLEKAGASRVASRLPEAIRLTGAQLSRNMVDAKGVIRILKETDERRTMSLNLGGRGNLFDLYTRVRYEVTTPQGEIIIPPQEVEVKREYFNNQLSPIGQGEEESLLRYEMEREVAETLVRRVLIEMSRNSGGKS</sequence>
<organism evidence="7 8">
    <name type="scientific">Methylococcus geothermalis</name>
    <dbReference type="NCBI Taxonomy" id="2681310"/>
    <lineage>
        <taxon>Bacteria</taxon>
        <taxon>Pseudomonadati</taxon>
        <taxon>Pseudomonadota</taxon>
        <taxon>Gammaproteobacteria</taxon>
        <taxon>Methylococcales</taxon>
        <taxon>Methylococcaceae</taxon>
        <taxon>Methylococcus</taxon>
    </lineage>
</organism>
<dbReference type="PROSITE" id="PS51257">
    <property type="entry name" value="PROKAR_LIPOPROTEIN"/>
    <property type="match status" value="1"/>
</dbReference>
<dbReference type="PANTHER" id="PTHR38098">
    <property type="entry name" value="LPS-ASSEMBLY LIPOPROTEIN LPTE"/>
    <property type="match status" value="1"/>
</dbReference>
<dbReference type="KEGG" id="metu:GNH96_09390"/>
<dbReference type="PANTHER" id="PTHR38098:SF1">
    <property type="entry name" value="LPS-ASSEMBLY LIPOPROTEIN LPTE"/>
    <property type="match status" value="1"/>
</dbReference>
<dbReference type="HAMAP" id="MF_01186">
    <property type="entry name" value="LPS_assembly_LptE"/>
    <property type="match status" value="1"/>
</dbReference>